<name>A0A517Y2C1_9BACT</name>
<dbReference type="AlphaFoldDB" id="A0A517Y2C1"/>
<dbReference type="Gene3D" id="3.30.1120.10">
    <property type="match status" value="1"/>
</dbReference>
<keyword evidence="4" id="KW-1185">Reference proteome</keyword>
<organism evidence="3 4">
    <name type="scientific">Urbifossiella limnaea</name>
    <dbReference type="NCBI Taxonomy" id="2528023"/>
    <lineage>
        <taxon>Bacteria</taxon>
        <taxon>Pseudomonadati</taxon>
        <taxon>Planctomycetota</taxon>
        <taxon>Planctomycetia</taxon>
        <taxon>Gemmatales</taxon>
        <taxon>Gemmataceae</taxon>
        <taxon>Urbifossiella</taxon>
    </lineage>
</organism>
<dbReference type="GO" id="GO:0004065">
    <property type="term" value="F:arylsulfatase activity"/>
    <property type="evidence" value="ECO:0007669"/>
    <property type="project" value="UniProtKB-EC"/>
</dbReference>
<dbReference type="SUPFAM" id="SSF53649">
    <property type="entry name" value="Alkaline phosphatase-like"/>
    <property type="match status" value="1"/>
</dbReference>
<gene>
    <name evidence="3" type="primary">atsA_22</name>
    <name evidence="3" type="ORF">ETAA1_59170</name>
</gene>
<dbReference type="InterPro" id="IPR017850">
    <property type="entry name" value="Alkaline_phosphatase_core_sf"/>
</dbReference>
<sequence precursor="true">MKRSYLGSLALVALGSALGWAAASGKFELRPVAAAPEVSVPLPTPSVARATPGAPACCDVGGGRAPNVSPAEAAALLAHNQQVTAQAQKDGKKPNILVIWGDDIGVHNISAYNHGIMGYQTPNIDRIAREGALFTDAYGEQSCTAGRAAFLLGQHPFRTGMLTIGMPGSTHGIPPWAPTIADLLLNHGYLTAQFGKNHLGDQDSHLPTAHGFGEFFGNLYHLNAEEEPETYYYPKDPEFRKKFGPRGVIKSTAGGEIKDTGPLNRKRMETIDEEMLASSLDFMDRAVKAQKPFFLWHNSTRMHVWTRLKKESEGKTGIGLYPDGMVEHDGHVGQLLKKLDDLGIADNTIVMYSTDNGAESGSWPDGGITPFFGEKGTTWEGGHRVPLLVRWPGVLKAGSKIIDPIAHNDWLPTFLAAAGEPDVKEKLKTGHRANGKDFKVHLDGYNWLPFFQGREARSPRNEYLYFGQGGELNAVRYRNWKVHFATFQGNIATGVRQVSNWPLIINLRADPYEMMWKHGEMGYLRWYADNMWIFVPIQGVIRDFFADYDKFPRQEGSSLNAAGINYNSIRVQELMRRLEAPATPRN</sequence>
<keyword evidence="3" id="KW-0378">Hydrolase</keyword>
<dbReference type="Pfam" id="PF14707">
    <property type="entry name" value="Sulfatase_C"/>
    <property type="match status" value="1"/>
</dbReference>
<reference evidence="3 4" key="1">
    <citation type="submission" date="2019-02" db="EMBL/GenBank/DDBJ databases">
        <title>Deep-cultivation of Planctomycetes and their phenomic and genomic characterization uncovers novel biology.</title>
        <authorList>
            <person name="Wiegand S."/>
            <person name="Jogler M."/>
            <person name="Boedeker C."/>
            <person name="Pinto D."/>
            <person name="Vollmers J."/>
            <person name="Rivas-Marin E."/>
            <person name="Kohn T."/>
            <person name="Peeters S.H."/>
            <person name="Heuer A."/>
            <person name="Rast P."/>
            <person name="Oberbeckmann S."/>
            <person name="Bunk B."/>
            <person name="Jeske O."/>
            <person name="Meyerdierks A."/>
            <person name="Storesund J.E."/>
            <person name="Kallscheuer N."/>
            <person name="Luecker S."/>
            <person name="Lage O.M."/>
            <person name="Pohl T."/>
            <person name="Merkel B.J."/>
            <person name="Hornburger P."/>
            <person name="Mueller R.-W."/>
            <person name="Bruemmer F."/>
            <person name="Labrenz M."/>
            <person name="Spormann A.M."/>
            <person name="Op den Camp H."/>
            <person name="Overmann J."/>
            <person name="Amann R."/>
            <person name="Jetten M.S.M."/>
            <person name="Mascher T."/>
            <person name="Medema M.H."/>
            <person name="Devos D.P."/>
            <person name="Kaster A.-K."/>
            <person name="Ovreas L."/>
            <person name="Rohde M."/>
            <person name="Galperin M.Y."/>
            <person name="Jogler C."/>
        </authorList>
    </citation>
    <scope>NUCLEOTIDE SEQUENCE [LARGE SCALE GENOMIC DNA]</scope>
    <source>
        <strain evidence="3 4">ETA_A1</strain>
    </source>
</reference>
<evidence type="ECO:0000313" key="4">
    <source>
        <dbReference type="Proteomes" id="UP000319576"/>
    </source>
</evidence>
<proteinExistence type="predicted"/>
<feature type="signal peptide" evidence="1">
    <location>
        <begin position="1"/>
        <end position="21"/>
    </location>
</feature>
<dbReference type="PANTHER" id="PTHR43751">
    <property type="entry name" value="SULFATASE"/>
    <property type="match status" value="1"/>
</dbReference>
<dbReference type="Proteomes" id="UP000319576">
    <property type="component" value="Chromosome"/>
</dbReference>
<keyword evidence="1" id="KW-0732">Signal</keyword>
<feature type="domain" description="Sulfatase N-terminal" evidence="2">
    <location>
        <begin position="94"/>
        <end position="419"/>
    </location>
</feature>
<evidence type="ECO:0000313" key="3">
    <source>
        <dbReference type="EMBL" id="QDU23907.1"/>
    </source>
</evidence>
<evidence type="ECO:0000256" key="1">
    <source>
        <dbReference type="SAM" id="SignalP"/>
    </source>
</evidence>
<dbReference type="EC" id="3.1.6.1" evidence="3"/>
<protein>
    <submittedName>
        <fullName evidence="3">Arylsulfatase</fullName>
        <ecNumber evidence="3">3.1.6.1</ecNumber>
    </submittedName>
</protein>
<dbReference type="Gene3D" id="3.40.720.10">
    <property type="entry name" value="Alkaline Phosphatase, subunit A"/>
    <property type="match status" value="1"/>
</dbReference>
<dbReference type="KEGG" id="uli:ETAA1_59170"/>
<dbReference type="PANTHER" id="PTHR43751:SF2">
    <property type="entry name" value="SULFATASE N-TERMINAL DOMAIN-CONTAINING PROTEIN"/>
    <property type="match status" value="1"/>
</dbReference>
<dbReference type="CDD" id="cd16142">
    <property type="entry name" value="ARS_like"/>
    <property type="match status" value="1"/>
</dbReference>
<feature type="chain" id="PRO_5021735394" evidence="1">
    <location>
        <begin position="22"/>
        <end position="586"/>
    </location>
</feature>
<accession>A0A517Y2C1</accession>
<dbReference type="InterPro" id="IPR052701">
    <property type="entry name" value="GAG_Ulvan_Degrading_Sulfatases"/>
</dbReference>
<evidence type="ECO:0000259" key="2">
    <source>
        <dbReference type="Pfam" id="PF00884"/>
    </source>
</evidence>
<dbReference type="InterPro" id="IPR000917">
    <property type="entry name" value="Sulfatase_N"/>
</dbReference>
<dbReference type="Pfam" id="PF00884">
    <property type="entry name" value="Sulfatase"/>
    <property type="match status" value="1"/>
</dbReference>
<dbReference type="EMBL" id="CP036273">
    <property type="protein sequence ID" value="QDU23907.1"/>
    <property type="molecule type" value="Genomic_DNA"/>
</dbReference>